<dbReference type="SUPFAM" id="SSF50729">
    <property type="entry name" value="PH domain-like"/>
    <property type="match status" value="2"/>
</dbReference>
<dbReference type="EMBL" id="JAFDVH010000003">
    <property type="protein sequence ID" value="KAG7484307.1"/>
    <property type="molecule type" value="Genomic_DNA"/>
</dbReference>
<evidence type="ECO:0008006" key="9">
    <source>
        <dbReference type="Google" id="ProtNLM"/>
    </source>
</evidence>
<dbReference type="Pfam" id="PF01412">
    <property type="entry name" value="ArfGap"/>
    <property type="match status" value="1"/>
</dbReference>
<dbReference type="PROSITE" id="PS50003">
    <property type="entry name" value="PH_DOMAIN"/>
    <property type="match status" value="1"/>
</dbReference>
<dbReference type="GO" id="GO:0005096">
    <property type="term" value="F:GTPase activator activity"/>
    <property type="evidence" value="ECO:0007669"/>
    <property type="project" value="UniProtKB-KW"/>
</dbReference>
<dbReference type="PRINTS" id="PR00405">
    <property type="entry name" value="REVINTRACTNG"/>
</dbReference>
<dbReference type="SMART" id="SM00105">
    <property type="entry name" value="ArfGap"/>
    <property type="match status" value="1"/>
</dbReference>
<dbReference type="Gene3D" id="1.10.220.150">
    <property type="entry name" value="Arf GTPase activating protein"/>
    <property type="match status" value="1"/>
</dbReference>
<dbReference type="Gene3D" id="2.30.29.30">
    <property type="entry name" value="Pleckstrin-homology domain (PH domain)/Phosphotyrosine-binding domain (PTB)"/>
    <property type="match status" value="2"/>
</dbReference>
<proteinExistence type="predicted"/>
<protein>
    <recommendedName>
        <fullName evidence="9">Arf-GAP with Rho-GAP domain, ANK repeat and PH domain-containing protein 1-like</fullName>
    </recommendedName>
</protein>
<feature type="compositionally biased region" description="Polar residues" evidence="3">
    <location>
        <begin position="742"/>
        <end position="758"/>
    </location>
</feature>
<dbReference type="InterPro" id="IPR052227">
    <property type="entry name" value="Arf-Rho-GAP_ANK-PH_domain"/>
</dbReference>
<keyword evidence="2" id="KW-0862">Zinc</keyword>
<keyword evidence="8" id="KW-1185">Reference proteome</keyword>
<name>A0A9D3QBD7_MEGAT</name>
<evidence type="ECO:0000259" key="4">
    <source>
        <dbReference type="PROSITE" id="PS50003"/>
    </source>
</evidence>
<dbReference type="SUPFAM" id="SSF48350">
    <property type="entry name" value="GTPase activation domain, GAP"/>
    <property type="match status" value="1"/>
</dbReference>
<dbReference type="PROSITE" id="PS50238">
    <property type="entry name" value="RHOGAP"/>
    <property type="match status" value="1"/>
</dbReference>
<gene>
    <name evidence="7" type="ORF">MATL_G00048000</name>
</gene>
<dbReference type="InterPro" id="IPR008936">
    <property type="entry name" value="Rho_GTPase_activation_prot"/>
</dbReference>
<dbReference type="GO" id="GO:0005737">
    <property type="term" value="C:cytoplasm"/>
    <property type="evidence" value="ECO:0007669"/>
    <property type="project" value="TreeGrafter"/>
</dbReference>
<feature type="compositionally biased region" description="Acidic residues" evidence="3">
    <location>
        <begin position="240"/>
        <end position="250"/>
    </location>
</feature>
<dbReference type="Proteomes" id="UP001046870">
    <property type="component" value="Chromosome 3"/>
</dbReference>
<keyword evidence="1" id="KW-0343">GTPase activation</keyword>
<evidence type="ECO:0000259" key="5">
    <source>
        <dbReference type="PROSITE" id="PS50115"/>
    </source>
</evidence>
<keyword evidence="2" id="KW-0863">Zinc-finger</keyword>
<feature type="domain" description="Rho-GAP" evidence="6">
    <location>
        <begin position="944"/>
        <end position="1125"/>
    </location>
</feature>
<dbReference type="AlphaFoldDB" id="A0A9D3QBD7"/>
<feature type="compositionally biased region" description="Polar residues" evidence="3">
    <location>
        <begin position="282"/>
        <end position="299"/>
    </location>
</feature>
<feature type="domain" description="Arf-GAP" evidence="5">
    <location>
        <begin position="542"/>
        <end position="666"/>
    </location>
</feature>
<evidence type="ECO:0000313" key="7">
    <source>
        <dbReference type="EMBL" id="KAG7484307.1"/>
    </source>
</evidence>
<feature type="compositionally biased region" description="Polar residues" evidence="3">
    <location>
        <begin position="174"/>
        <end position="214"/>
    </location>
</feature>
<feature type="region of interest" description="Disordered" evidence="3">
    <location>
        <begin position="737"/>
        <end position="758"/>
    </location>
</feature>
<evidence type="ECO:0000256" key="3">
    <source>
        <dbReference type="SAM" id="MobiDB-lite"/>
    </source>
</evidence>
<feature type="compositionally biased region" description="Basic and acidic residues" evidence="3">
    <location>
        <begin position="268"/>
        <end position="281"/>
    </location>
</feature>
<dbReference type="InterPro" id="IPR011993">
    <property type="entry name" value="PH-like_dom_sf"/>
</dbReference>
<feature type="region of interest" description="Disordered" evidence="3">
    <location>
        <begin position="101"/>
        <end position="136"/>
    </location>
</feature>
<dbReference type="InterPro" id="IPR000198">
    <property type="entry name" value="RhoGAP_dom"/>
</dbReference>
<dbReference type="GO" id="GO:0007165">
    <property type="term" value="P:signal transduction"/>
    <property type="evidence" value="ECO:0007669"/>
    <property type="project" value="InterPro"/>
</dbReference>
<feature type="compositionally biased region" description="Polar residues" evidence="3">
    <location>
        <begin position="120"/>
        <end position="136"/>
    </location>
</feature>
<dbReference type="InterPro" id="IPR001164">
    <property type="entry name" value="ArfGAP_dom"/>
</dbReference>
<feature type="domain" description="PH" evidence="4">
    <location>
        <begin position="447"/>
        <end position="536"/>
    </location>
</feature>
<dbReference type="GO" id="GO:0005547">
    <property type="term" value="F:phosphatidylinositol-3,4,5-trisphosphate binding"/>
    <property type="evidence" value="ECO:0007669"/>
    <property type="project" value="TreeGrafter"/>
</dbReference>
<accession>A0A9D3QBD7</accession>
<dbReference type="SMART" id="SM00233">
    <property type="entry name" value="PH"/>
    <property type="match status" value="3"/>
</dbReference>
<dbReference type="SUPFAM" id="SSF57863">
    <property type="entry name" value="ArfGap/RecO-like zinc finger"/>
    <property type="match status" value="1"/>
</dbReference>
<dbReference type="InterPro" id="IPR001849">
    <property type="entry name" value="PH_domain"/>
</dbReference>
<dbReference type="OrthoDB" id="29546at2759"/>
<evidence type="ECO:0000259" key="6">
    <source>
        <dbReference type="PROSITE" id="PS50238"/>
    </source>
</evidence>
<dbReference type="Pfam" id="PF00620">
    <property type="entry name" value="RhoGAP"/>
    <property type="match status" value="1"/>
</dbReference>
<dbReference type="GO" id="GO:0008360">
    <property type="term" value="P:regulation of cell shape"/>
    <property type="evidence" value="ECO:0007669"/>
    <property type="project" value="TreeGrafter"/>
</dbReference>
<reference evidence="7" key="1">
    <citation type="submission" date="2021-01" db="EMBL/GenBank/DDBJ databases">
        <authorList>
            <person name="Zahm M."/>
            <person name="Roques C."/>
            <person name="Cabau C."/>
            <person name="Klopp C."/>
            <person name="Donnadieu C."/>
            <person name="Jouanno E."/>
            <person name="Lampietro C."/>
            <person name="Louis A."/>
            <person name="Herpin A."/>
            <person name="Echchiki A."/>
            <person name="Berthelot C."/>
            <person name="Parey E."/>
            <person name="Roest-Crollius H."/>
            <person name="Braasch I."/>
            <person name="Postlethwait J."/>
            <person name="Bobe J."/>
            <person name="Montfort J."/>
            <person name="Bouchez O."/>
            <person name="Begum T."/>
            <person name="Mejri S."/>
            <person name="Adams A."/>
            <person name="Chen W.-J."/>
            <person name="Guiguen Y."/>
        </authorList>
    </citation>
    <scope>NUCLEOTIDE SEQUENCE</scope>
    <source>
        <strain evidence="7">YG-15Mar2019-1</strain>
        <tissue evidence="7">Brain</tissue>
    </source>
</reference>
<comment type="caution">
    <text evidence="7">The sequence shown here is derived from an EMBL/GenBank/DDBJ whole genome shotgun (WGS) entry which is preliminary data.</text>
</comment>
<keyword evidence="2" id="KW-0479">Metal-binding</keyword>
<dbReference type="PROSITE" id="PS50115">
    <property type="entry name" value="ARFGAP"/>
    <property type="match status" value="1"/>
</dbReference>
<dbReference type="GO" id="GO:0008270">
    <property type="term" value="F:zinc ion binding"/>
    <property type="evidence" value="ECO:0007669"/>
    <property type="project" value="UniProtKB-KW"/>
</dbReference>
<dbReference type="InterPro" id="IPR038508">
    <property type="entry name" value="ArfGAP_dom_sf"/>
</dbReference>
<organism evidence="7 8">
    <name type="scientific">Megalops atlanticus</name>
    <name type="common">Tarpon</name>
    <name type="synonym">Clupea gigantea</name>
    <dbReference type="NCBI Taxonomy" id="7932"/>
    <lineage>
        <taxon>Eukaryota</taxon>
        <taxon>Metazoa</taxon>
        <taxon>Chordata</taxon>
        <taxon>Craniata</taxon>
        <taxon>Vertebrata</taxon>
        <taxon>Euteleostomi</taxon>
        <taxon>Actinopterygii</taxon>
        <taxon>Neopterygii</taxon>
        <taxon>Teleostei</taxon>
        <taxon>Elopiformes</taxon>
        <taxon>Megalopidae</taxon>
        <taxon>Megalops</taxon>
    </lineage>
</organism>
<evidence type="ECO:0000256" key="1">
    <source>
        <dbReference type="ARBA" id="ARBA00022468"/>
    </source>
</evidence>
<sequence length="1143" mass="127249">MRVAPPWKAVNTLSWHRGEGVKNDSPTLAFGCPTGNTGETAALQPCRRLSHFSPLLWLQFVSRDRFKRRVIHCQMTTPIPKPRACYRLGVAIRTSVDRDLLNDVPDSETTGKQDGLPGKLNSSIKGTSCTSDSVGLTENGDKPVILNSLQNGLQASPTVQDTTDDKRLSDISDQRSQLIQSHESTSLSPSAPPVDSSTGIQVADESGQTSNFNWPDSPPPSPTEHLDCVLKNLSEWATDPGDDTPNEEEFPLTPATPKSEDESVAATKVRESAKQPKEQSHSDSSPVSSGQAGVTNSGQPPQPDKEQATMHTRPLKQKAPRTATIRVSRKKQGLVEWNEGVQAGDVPHREGVVSRSSWLDVWQSRKHHVLWATLDGQLMSLWKKRTEKFTEVVFHVSSITSVRAQDRSRFSIYFGKKHIEFMAHSEAVQDGWVSSLHASRGQDPLLGPEQHGQLTMKDPRTKVYAAIYGHNLWIYRNREDFGLGLGMLYVSMNVASVKQTGRHSFSLITPYKTFSFSADSSRELAVWLGCLTQVIRNALSCSEVAQRLWASPWNNVCADCGCGNPEWASVNLLVVICEACAGQHRSMGINISKVRSLKMDSKVWTEPLIQLFVLYGNKVANDVWAHNVPAAEQILPDVTPNERNAFIKAKYIQGRYRRAHPLASSQKLLNQRLCEVVVGPDVPETMSLLCSGARVLCHSGDPQFPSPISLAEHAGQAMQTELLRHNEYTDAPAYIQKRSSKNRPSSTSFAFDPSSTAGQEELHGKLEDDLFLFSQENDSAACDVLDLREVISIFDYSSRATHKFEMLTLTDELQCNTDTREELLAHLTHILKVVLPGSVQDEELEGVHAVSRVSMREGGGLQYSEVWVALRRNEMLIYPTGGRQKDKLVLTLDTGLNLDSSENTIELVMAERTVSMQFERDDTCCCWDRLLRKAVPPAQDARRRSLYQLPTAANGKVPPAIERCISHITQHGLKVDGIYRRCGMATKIAQLVEELTSSPTGARLETDEMAVLDTAGALKQILRQQVVLIPEAHMGSWVNAAAHTEEAQRLDAYRRALNDLPPDNRATLSVLCEHFYMVQLYSHENRMTAQNLALVFVPTLFQDLAMNTNMVRLTRELIIHYTLIFQARTDDTYMEGEEMVTVF</sequence>
<evidence type="ECO:0000256" key="2">
    <source>
        <dbReference type="PROSITE-ProRule" id="PRU00288"/>
    </source>
</evidence>
<evidence type="ECO:0000313" key="8">
    <source>
        <dbReference type="Proteomes" id="UP001046870"/>
    </source>
</evidence>
<dbReference type="InterPro" id="IPR037278">
    <property type="entry name" value="ARFGAP/RecO"/>
</dbReference>
<dbReference type="PANTHER" id="PTHR45899">
    <property type="entry name" value="RHO GTPASE ACTIVATING PROTEIN AT 15B, ISOFORM C"/>
    <property type="match status" value="1"/>
</dbReference>
<dbReference type="Gene3D" id="1.10.555.10">
    <property type="entry name" value="Rho GTPase activation protein"/>
    <property type="match status" value="1"/>
</dbReference>
<dbReference type="SMART" id="SM00324">
    <property type="entry name" value="RhoGAP"/>
    <property type="match status" value="1"/>
</dbReference>
<feature type="region of interest" description="Disordered" evidence="3">
    <location>
        <begin position="173"/>
        <end position="327"/>
    </location>
</feature>
<dbReference type="PANTHER" id="PTHR45899:SF5">
    <property type="entry name" value="ARF-GAP WITH RHO-GAP DOMAIN, ANK REPEAT AND PH DOMAIN-CONTAINING PROTEIN 1-LIKE"/>
    <property type="match status" value="1"/>
</dbReference>